<evidence type="ECO:0000256" key="1">
    <source>
        <dbReference type="ARBA" id="ARBA00000815"/>
    </source>
</evidence>
<comment type="caution">
    <text evidence="9">The sequence shown here is derived from an EMBL/GenBank/DDBJ whole genome shotgun (WGS) entry which is preliminary data.</text>
</comment>
<evidence type="ECO:0000313" key="10">
    <source>
        <dbReference type="Proteomes" id="UP001355056"/>
    </source>
</evidence>
<dbReference type="PANTHER" id="PTHR30457">
    <property type="entry name" value="5'-NUCLEOTIDASE SURE"/>
    <property type="match status" value="1"/>
</dbReference>
<dbReference type="Pfam" id="PF01975">
    <property type="entry name" value="SurE"/>
    <property type="match status" value="1"/>
</dbReference>
<evidence type="ECO:0000256" key="3">
    <source>
        <dbReference type="ARBA" id="ARBA00022490"/>
    </source>
</evidence>
<dbReference type="Proteomes" id="UP001355056">
    <property type="component" value="Unassembled WGS sequence"/>
</dbReference>
<comment type="subcellular location">
    <subcellularLocation>
        <location evidence="7">Cytoplasm</location>
    </subcellularLocation>
</comment>
<reference evidence="9 10" key="1">
    <citation type="journal article" date="2016" name="Int. J. Syst. Evol. Microbiol.">
        <title>Lysobacter erysipheiresistens sp. nov., an antagonist of powdery mildew, isolated from tobacco-cultivated soil.</title>
        <authorList>
            <person name="Xie B."/>
            <person name="Li T."/>
            <person name="Lin X."/>
            <person name="Wang C.J."/>
            <person name="Chen Y.J."/>
            <person name="Liu W.J."/>
            <person name="Zhao Z.W."/>
        </authorList>
    </citation>
    <scope>NUCLEOTIDE SEQUENCE [LARGE SCALE GENOMIC DNA]</scope>
    <source>
        <strain evidence="9 10">RS-LYSO-3</strain>
    </source>
</reference>
<dbReference type="InterPro" id="IPR002828">
    <property type="entry name" value="SurE-like_Pase/nucleotidase"/>
</dbReference>
<evidence type="ECO:0000313" key="9">
    <source>
        <dbReference type="EMBL" id="MEG3183444.1"/>
    </source>
</evidence>
<feature type="binding site" evidence="7">
    <location>
        <position position="8"/>
    </location>
    <ligand>
        <name>a divalent metal cation</name>
        <dbReference type="ChEBI" id="CHEBI:60240"/>
    </ligand>
</feature>
<evidence type="ECO:0000256" key="7">
    <source>
        <dbReference type="HAMAP-Rule" id="MF_00060"/>
    </source>
</evidence>
<dbReference type="InterPro" id="IPR030048">
    <property type="entry name" value="SurE"/>
</dbReference>
<evidence type="ECO:0000256" key="4">
    <source>
        <dbReference type="ARBA" id="ARBA00022723"/>
    </source>
</evidence>
<dbReference type="InterPro" id="IPR036523">
    <property type="entry name" value="SurE-like_sf"/>
</dbReference>
<sequence>MRVLVSNDDGVDAPGIRILADGLRAAGHDVLVVAPDRDRSGASNSLTLDMPVRVVRQDERSWRVFGTPTDCVHVAITGMLEDEPDIVVSGINNTANLGDDVIYSGTVAAAMEGRFLGLPSVAVSLVTADHIGRHYETAARAAAEIIARLRTDPLPADTMLNVNVPDLPWDEIAGFEVTRLGNRHRAEACVPQTDPRGRQWWWIGAAGPEQDAGAGTDFHAVRSGHISITPIQVDLTRYQALEQVASWVGGLADSLSRPDPASAAEPVR</sequence>
<feature type="binding site" evidence="7">
    <location>
        <position position="40"/>
    </location>
    <ligand>
        <name>a divalent metal cation</name>
        <dbReference type="ChEBI" id="CHEBI:60240"/>
    </ligand>
</feature>
<comment type="similarity">
    <text evidence="2 7">Belongs to the SurE nucleotidase family.</text>
</comment>
<evidence type="ECO:0000256" key="5">
    <source>
        <dbReference type="ARBA" id="ARBA00022741"/>
    </source>
</evidence>
<name>A0ABU7YWY5_9GAMM</name>
<evidence type="ECO:0000256" key="6">
    <source>
        <dbReference type="ARBA" id="ARBA00022801"/>
    </source>
</evidence>
<dbReference type="NCBIfam" id="NF001489">
    <property type="entry name" value="PRK00346.1-3"/>
    <property type="match status" value="1"/>
</dbReference>
<dbReference type="EC" id="3.1.3.5" evidence="7"/>
<dbReference type="Gene3D" id="3.40.1210.10">
    <property type="entry name" value="Survival protein SurE-like phosphatase/nucleotidase"/>
    <property type="match status" value="1"/>
</dbReference>
<dbReference type="RefSeq" id="WP_332615410.1">
    <property type="nucleotide sequence ID" value="NZ_JAXGFP010000002.1"/>
</dbReference>
<dbReference type="EMBL" id="JAXGFP010000002">
    <property type="protein sequence ID" value="MEG3183444.1"/>
    <property type="molecule type" value="Genomic_DNA"/>
</dbReference>
<dbReference type="NCBIfam" id="TIGR00087">
    <property type="entry name" value="surE"/>
    <property type="match status" value="1"/>
</dbReference>
<accession>A0ABU7YWY5</accession>
<evidence type="ECO:0000259" key="8">
    <source>
        <dbReference type="Pfam" id="PF01975"/>
    </source>
</evidence>
<comment type="cofactor">
    <cofactor evidence="7">
        <name>a divalent metal cation</name>
        <dbReference type="ChEBI" id="CHEBI:60240"/>
    </cofactor>
    <text evidence="7">Binds 1 divalent metal cation per subunit.</text>
</comment>
<feature type="binding site" evidence="7">
    <location>
        <position position="92"/>
    </location>
    <ligand>
        <name>a divalent metal cation</name>
        <dbReference type="ChEBI" id="CHEBI:60240"/>
    </ligand>
</feature>
<keyword evidence="3 7" id="KW-0963">Cytoplasm</keyword>
<keyword evidence="5 7" id="KW-0547">Nucleotide-binding</keyword>
<dbReference type="SUPFAM" id="SSF64167">
    <property type="entry name" value="SurE-like"/>
    <property type="match status" value="1"/>
</dbReference>
<feature type="domain" description="Survival protein SurE-like phosphatase/nucleotidase" evidence="8">
    <location>
        <begin position="3"/>
        <end position="185"/>
    </location>
</feature>
<evidence type="ECO:0000256" key="2">
    <source>
        <dbReference type="ARBA" id="ARBA00011062"/>
    </source>
</evidence>
<comment type="function">
    <text evidence="7">Nucleotidase that shows phosphatase activity on nucleoside 5'-monophosphates.</text>
</comment>
<dbReference type="PANTHER" id="PTHR30457:SF12">
    <property type="entry name" value="5'_3'-NUCLEOTIDASE SURE"/>
    <property type="match status" value="1"/>
</dbReference>
<protein>
    <recommendedName>
        <fullName evidence="7">5'-nucleotidase SurE</fullName>
        <ecNumber evidence="7">3.1.3.5</ecNumber>
    </recommendedName>
    <alternativeName>
        <fullName evidence="7">Nucleoside 5'-monophosphate phosphohydrolase</fullName>
    </alternativeName>
</protein>
<comment type="catalytic activity">
    <reaction evidence="1 7">
        <text>a ribonucleoside 5'-phosphate + H2O = a ribonucleoside + phosphate</text>
        <dbReference type="Rhea" id="RHEA:12484"/>
        <dbReference type="ChEBI" id="CHEBI:15377"/>
        <dbReference type="ChEBI" id="CHEBI:18254"/>
        <dbReference type="ChEBI" id="CHEBI:43474"/>
        <dbReference type="ChEBI" id="CHEBI:58043"/>
        <dbReference type="EC" id="3.1.3.5"/>
    </reaction>
</comment>
<keyword evidence="4 7" id="KW-0479">Metal-binding</keyword>
<feature type="binding site" evidence="7">
    <location>
        <position position="9"/>
    </location>
    <ligand>
        <name>a divalent metal cation</name>
        <dbReference type="ChEBI" id="CHEBI:60240"/>
    </ligand>
</feature>
<keyword evidence="10" id="KW-1185">Reference proteome</keyword>
<proteinExistence type="inferred from homology"/>
<organism evidence="9 10">
    <name type="scientific">Novilysobacter erysipheiresistens</name>
    <dbReference type="NCBI Taxonomy" id="1749332"/>
    <lineage>
        <taxon>Bacteria</taxon>
        <taxon>Pseudomonadati</taxon>
        <taxon>Pseudomonadota</taxon>
        <taxon>Gammaproteobacteria</taxon>
        <taxon>Lysobacterales</taxon>
        <taxon>Lysobacteraceae</taxon>
        <taxon>Novilysobacter</taxon>
    </lineage>
</organism>
<dbReference type="GO" id="GO:0008254">
    <property type="term" value="F:3'-nucleotidase activity"/>
    <property type="evidence" value="ECO:0007669"/>
    <property type="project" value="UniProtKB-EC"/>
</dbReference>
<keyword evidence="6 7" id="KW-0378">Hydrolase</keyword>
<dbReference type="HAMAP" id="MF_00060">
    <property type="entry name" value="SurE"/>
    <property type="match status" value="1"/>
</dbReference>
<gene>
    <name evidence="7 9" type="primary">surE</name>
    <name evidence="9" type="ORF">SNE34_05415</name>
</gene>
<dbReference type="NCBIfam" id="NF001490">
    <property type="entry name" value="PRK00346.1-4"/>
    <property type="match status" value="1"/>
</dbReference>